<evidence type="ECO:0000256" key="8">
    <source>
        <dbReference type="ARBA" id="ARBA00024040"/>
    </source>
</evidence>
<gene>
    <name evidence="13" type="ORF">GOP47_0003759</name>
    <name evidence="14" type="ORF">GOP47_0004469</name>
</gene>
<dbReference type="EMBL" id="JABFUD020000004">
    <property type="protein sequence ID" value="KAI5080576.1"/>
    <property type="molecule type" value="Genomic_DNA"/>
</dbReference>
<evidence type="ECO:0000256" key="10">
    <source>
        <dbReference type="RuleBase" id="RU000682"/>
    </source>
</evidence>
<dbReference type="Pfam" id="PF00046">
    <property type="entry name" value="Homeodomain"/>
    <property type="match status" value="1"/>
</dbReference>
<evidence type="ECO:0000313" key="15">
    <source>
        <dbReference type="Proteomes" id="UP000886520"/>
    </source>
</evidence>
<keyword evidence="5 9" id="KW-0371">Homeobox</keyword>
<feature type="region of interest" description="Disordered" evidence="11">
    <location>
        <begin position="287"/>
        <end position="393"/>
    </location>
</feature>
<keyword evidence="15" id="KW-1185">Reference proteome</keyword>
<feature type="compositionally biased region" description="Low complexity" evidence="11">
    <location>
        <begin position="381"/>
        <end position="393"/>
    </location>
</feature>
<dbReference type="GO" id="GO:0005634">
    <property type="term" value="C:nucleus"/>
    <property type="evidence" value="ECO:0007669"/>
    <property type="project" value="UniProtKB-SubCell"/>
</dbReference>
<dbReference type="SUPFAM" id="SSF46689">
    <property type="entry name" value="Homeodomain-like"/>
    <property type="match status" value="1"/>
</dbReference>
<dbReference type="EMBL" id="JABFUD020000004">
    <property type="protein sequence ID" value="KAI5081286.1"/>
    <property type="molecule type" value="Genomic_DNA"/>
</dbReference>
<comment type="similarity">
    <text evidence="8">Belongs to the WUS homeobox family.</text>
</comment>
<feature type="compositionally biased region" description="Low complexity" evidence="11">
    <location>
        <begin position="319"/>
        <end position="330"/>
    </location>
</feature>
<dbReference type="PROSITE" id="PS50071">
    <property type="entry name" value="HOMEOBOX_2"/>
    <property type="match status" value="1"/>
</dbReference>
<dbReference type="OrthoDB" id="1935198at2759"/>
<dbReference type="CDD" id="cd00086">
    <property type="entry name" value="homeodomain"/>
    <property type="match status" value="1"/>
</dbReference>
<dbReference type="InterPro" id="IPR001356">
    <property type="entry name" value="HD"/>
</dbReference>
<keyword evidence="7 9" id="KW-0539">Nucleus</keyword>
<evidence type="ECO:0000256" key="6">
    <source>
        <dbReference type="ARBA" id="ARBA00023163"/>
    </source>
</evidence>
<evidence type="ECO:0000256" key="3">
    <source>
        <dbReference type="ARBA" id="ARBA00023015"/>
    </source>
</evidence>
<dbReference type="PANTHER" id="PTHR47288:SF1">
    <property type="entry name" value="WUSCHEL-RELATED HOMEOBOX 9"/>
    <property type="match status" value="1"/>
</dbReference>
<feature type="compositionally biased region" description="Polar residues" evidence="11">
    <location>
        <begin position="20"/>
        <end position="30"/>
    </location>
</feature>
<feature type="compositionally biased region" description="Low complexity" evidence="11">
    <location>
        <begin position="357"/>
        <end position="367"/>
    </location>
</feature>
<comment type="caution">
    <text evidence="14">The sequence shown here is derived from an EMBL/GenBank/DDBJ whole genome shotgun (WGS) entry which is preliminary data.</text>
</comment>
<dbReference type="Gene3D" id="1.10.10.60">
    <property type="entry name" value="Homeodomain-like"/>
    <property type="match status" value="1"/>
</dbReference>
<dbReference type="AlphaFoldDB" id="A0A9D4V7I3"/>
<evidence type="ECO:0000256" key="2">
    <source>
        <dbReference type="ARBA" id="ARBA00022473"/>
    </source>
</evidence>
<evidence type="ECO:0000313" key="14">
    <source>
        <dbReference type="EMBL" id="KAI5081286.1"/>
    </source>
</evidence>
<feature type="region of interest" description="Disordered" evidence="11">
    <location>
        <begin position="417"/>
        <end position="450"/>
    </location>
</feature>
<feature type="DNA-binding region" description="Homeobox" evidence="9">
    <location>
        <begin position="226"/>
        <end position="290"/>
    </location>
</feature>
<proteinExistence type="inferred from homology"/>
<evidence type="ECO:0000256" key="4">
    <source>
        <dbReference type="ARBA" id="ARBA00023125"/>
    </source>
</evidence>
<dbReference type="GO" id="GO:0003700">
    <property type="term" value="F:DNA-binding transcription factor activity"/>
    <property type="evidence" value="ECO:0007669"/>
    <property type="project" value="InterPro"/>
</dbReference>
<keyword evidence="2" id="KW-0217">Developmental protein</keyword>
<accession>A0A9D4V7I3</accession>
<dbReference type="InterPro" id="IPR009057">
    <property type="entry name" value="Homeodomain-like_sf"/>
</dbReference>
<comment type="subcellular location">
    <subcellularLocation>
        <location evidence="1 9 10">Nucleus</location>
    </subcellularLocation>
</comment>
<dbReference type="Proteomes" id="UP000886520">
    <property type="component" value="Chromosome 4"/>
</dbReference>
<evidence type="ECO:0000256" key="1">
    <source>
        <dbReference type="ARBA" id="ARBA00004123"/>
    </source>
</evidence>
<evidence type="ECO:0000256" key="7">
    <source>
        <dbReference type="ARBA" id="ARBA00023242"/>
    </source>
</evidence>
<dbReference type="InterPro" id="IPR044557">
    <property type="entry name" value="WOX8/9-like"/>
</dbReference>
<protein>
    <recommendedName>
        <fullName evidence="12">Homeobox domain-containing protein</fullName>
    </recommendedName>
</protein>
<keyword evidence="3" id="KW-0805">Transcription regulation</keyword>
<sequence length="659" mass="70078">MFPHRGSGNIPDQPDPNYNPPLTSAAAQSHSQQGPTPSSSTSTGTASAMSTVPSENPSLNVYLQHHHHERPPQQPKLSNLQQWSYLSPYVGAAGESAPTEGASRYSAMASYMQPPPTLSREEAQQLLAAQHPSLSAAAQNAVPLSMMPTHMQEQFYNEQLLRSALMRGRSIQGGGSEPRSMYDSLQQMQSTTGSGSSSVLTRTLESIGRAASSEGATAARYEETCTPRPRWCPTQEQIQILESIFNSGTTTPTRDMIVDIAAQLRKYGTIAEANVFYWFQNRKARAKRKLQPPPTSSLHGAAQSPPISGAAGTAIPDRSSTAHSFTSASHMQNVASQHISHEHAPQSKSRRLSLKHASASSPTSSSSPDHHQYVPASIGGPTSSSPLLQQQSTSINKPIAHQESTLLVANRGVTSSAPALPHTDQPISYNPWPYSHLERQPAQEETSDVHAHAAMPASSVYPHSLLQKHGGLPGETQIATIQKLLEYPRISLSLAPPTDQPSSQGLSHPQPAGLGYNTSYSDHHFLHAVSKGIVVINPQPGALGGDPIIGASNTMSSVVFSQLGPSGGRQVEDLSCAAANELSHLQSHQLPQSSVPVARPADYQAGSARMPLTSAAQSGASALMAGADQEQLQMWEDLDSCGNPWNAAVGQGGQGHHQS</sequence>
<feature type="domain" description="Homeobox" evidence="12">
    <location>
        <begin position="224"/>
        <end position="289"/>
    </location>
</feature>
<evidence type="ECO:0000256" key="11">
    <source>
        <dbReference type="SAM" id="MobiDB-lite"/>
    </source>
</evidence>
<feature type="compositionally biased region" description="Low complexity" evidence="11">
    <location>
        <begin position="31"/>
        <end position="51"/>
    </location>
</feature>
<organism evidence="14 15">
    <name type="scientific">Adiantum capillus-veneris</name>
    <name type="common">Maidenhair fern</name>
    <dbReference type="NCBI Taxonomy" id="13818"/>
    <lineage>
        <taxon>Eukaryota</taxon>
        <taxon>Viridiplantae</taxon>
        <taxon>Streptophyta</taxon>
        <taxon>Embryophyta</taxon>
        <taxon>Tracheophyta</taxon>
        <taxon>Polypodiopsida</taxon>
        <taxon>Polypodiidae</taxon>
        <taxon>Polypodiales</taxon>
        <taxon>Pteridineae</taxon>
        <taxon>Pteridaceae</taxon>
        <taxon>Vittarioideae</taxon>
        <taxon>Adiantum</taxon>
    </lineage>
</organism>
<dbReference type="GO" id="GO:0003677">
    <property type="term" value="F:DNA binding"/>
    <property type="evidence" value="ECO:0007669"/>
    <property type="project" value="UniProtKB-UniRule"/>
</dbReference>
<dbReference type="GO" id="GO:0050793">
    <property type="term" value="P:regulation of developmental process"/>
    <property type="evidence" value="ECO:0007669"/>
    <property type="project" value="InterPro"/>
</dbReference>
<reference evidence="14" key="1">
    <citation type="submission" date="2021-01" db="EMBL/GenBank/DDBJ databases">
        <title>Adiantum capillus-veneris genome.</title>
        <authorList>
            <person name="Fang Y."/>
            <person name="Liao Q."/>
        </authorList>
    </citation>
    <scope>NUCLEOTIDE SEQUENCE</scope>
    <source>
        <strain evidence="14">H3</strain>
        <tissue evidence="14">Leaf</tissue>
    </source>
</reference>
<evidence type="ECO:0000313" key="13">
    <source>
        <dbReference type="EMBL" id="KAI5080576.1"/>
    </source>
</evidence>
<feature type="compositionally biased region" description="Basic and acidic residues" evidence="11">
    <location>
        <begin position="436"/>
        <end position="450"/>
    </location>
</feature>
<evidence type="ECO:0000256" key="9">
    <source>
        <dbReference type="PROSITE-ProRule" id="PRU00108"/>
    </source>
</evidence>
<dbReference type="SMART" id="SM00389">
    <property type="entry name" value="HOX"/>
    <property type="match status" value="1"/>
</dbReference>
<keyword evidence="4 9" id="KW-0238">DNA-binding</keyword>
<evidence type="ECO:0000259" key="12">
    <source>
        <dbReference type="PROSITE" id="PS50071"/>
    </source>
</evidence>
<feature type="region of interest" description="Disordered" evidence="11">
    <location>
        <begin position="172"/>
        <end position="200"/>
    </location>
</feature>
<evidence type="ECO:0000256" key="5">
    <source>
        <dbReference type="ARBA" id="ARBA00023155"/>
    </source>
</evidence>
<keyword evidence="6" id="KW-0804">Transcription</keyword>
<feature type="region of interest" description="Disordered" evidence="11">
    <location>
        <begin position="493"/>
        <end position="514"/>
    </location>
</feature>
<feature type="region of interest" description="Disordered" evidence="11">
    <location>
        <begin position="1"/>
        <end position="56"/>
    </location>
</feature>
<name>A0A9D4V7I3_ADICA</name>
<dbReference type="PANTHER" id="PTHR47288">
    <property type="entry name" value="WUSCHEL-RELATED HOMEOBOX 9"/>
    <property type="match status" value="1"/>
</dbReference>